<proteinExistence type="predicted"/>
<reference evidence="3 4" key="1">
    <citation type="journal article" date="2016" name="Genome Biol. Evol.">
        <title>Gene Family Evolution Reflects Adaptation to Soil Environmental Stressors in the Genome of the Collembolan Orchesella cincta.</title>
        <authorList>
            <person name="Faddeeva-Vakhrusheva A."/>
            <person name="Derks M.F."/>
            <person name="Anvar S.Y."/>
            <person name="Agamennone V."/>
            <person name="Suring W."/>
            <person name="Smit S."/>
            <person name="van Straalen N.M."/>
            <person name="Roelofs D."/>
        </authorList>
    </citation>
    <scope>NUCLEOTIDE SEQUENCE [LARGE SCALE GENOMIC DNA]</scope>
    <source>
        <tissue evidence="3">Mixed pool</tissue>
    </source>
</reference>
<feature type="chain" id="PRO_5008903716" evidence="2">
    <location>
        <begin position="17"/>
        <end position="652"/>
    </location>
</feature>
<feature type="compositionally biased region" description="Basic and acidic residues" evidence="1">
    <location>
        <begin position="398"/>
        <end position="411"/>
    </location>
</feature>
<feature type="compositionally biased region" description="Acidic residues" evidence="1">
    <location>
        <begin position="418"/>
        <end position="442"/>
    </location>
</feature>
<feature type="compositionally biased region" description="Acidic residues" evidence="1">
    <location>
        <begin position="320"/>
        <end position="335"/>
    </location>
</feature>
<dbReference type="OrthoDB" id="8290262at2759"/>
<organism evidence="3 4">
    <name type="scientific">Orchesella cincta</name>
    <name type="common">Springtail</name>
    <name type="synonym">Podura cincta</name>
    <dbReference type="NCBI Taxonomy" id="48709"/>
    <lineage>
        <taxon>Eukaryota</taxon>
        <taxon>Metazoa</taxon>
        <taxon>Ecdysozoa</taxon>
        <taxon>Arthropoda</taxon>
        <taxon>Hexapoda</taxon>
        <taxon>Collembola</taxon>
        <taxon>Entomobryomorpha</taxon>
        <taxon>Entomobryoidea</taxon>
        <taxon>Orchesellidae</taxon>
        <taxon>Orchesellinae</taxon>
        <taxon>Orchesella</taxon>
    </lineage>
</organism>
<dbReference type="Proteomes" id="UP000094527">
    <property type="component" value="Unassembled WGS sequence"/>
</dbReference>
<evidence type="ECO:0000256" key="2">
    <source>
        <dbReference type="SAM" id="SignalP"/>
    </source>
</evidence>
<comment type="caution">
    <text evidence="3">The sequence shown here is derived from an EMBL/GenBank/DDBJ whole genome shotgun (WGS) entry which is preliminary data.</text>
</comment>
<feature type="compositionally biased region" description="Pro residues" evidence="1">
    <location>
        <begin position="40"/>
        <end position="50"/>
    </location>
</feature>
<feature type="compositionally biased region" description="Basic and acidic residues" evidence="1">
    <location>
        <begin position="279"/>
        <end position="293"/>
    </location>
</feature>
<evidence type="ECO:0000256" key="1">
    <source>
        <dbReference type="SAM" id="MobiDB-lite"/>
    </source>
</evidence>
<name>A0A1D2MAQ2_ORCCI</name>
<evidence type="ECO:0000313" key="3">
    <source>
        <dbReference type="EMBL" id="ODM90060.1"/>
    </source>
</evidence>
<keyword evidence="2" id="KW-0732">Signal</keyword>
<feature type="compositionally biased region" description="Acidic residues" evidence="1">
    <location>
        <begin position="294"/>
        <end position="304"/>
    </location>
</feature>
<evidence type="ECO:0000313" key="4">
    <source>
        <dbReference type="Proteomes" id="UP000094527"/>
    </source>
</evidence>
<feature type="compositionally biased region" description="Acidic residues" evidence="1">
    <location>
        <begin position="373"/>
        <end position="392"/>
    </location>
</feature>
<feature type="signal peptide" evidence="2">
    <location>
        <begin position="1"/>
        <end position="16"/>
    </location>
</feature>
<feature type="compositionally biased region" description="Basic and acidic residues" evidence="1">
    <location>
        <begin position="643"/>
        <end position="652"/>
    </location>
</feature>
<feature type="compositionally biased region" description="Low complexity" evidence="1">
    <location>
        <begin position="236"/>
        <end position="263"/>
    </location>
</feature>
<dbReference type="AlphaFoldDB" id="A0A1D2MAQ2"/>
<feature type="compositionally biased region" description="Polar residues" evidence="1">
    <location>
        <begin position="170"/>
        <end position="187"/>
    </location>
</feature>
<dbReference type="OMA" id="DRAYGQD"/>
<keyword evidence="4" id="KW-1185">Reference proteome</keyword>
<gene>
    <name evidence="3" type="ORF">Ocin01_16619</name>
</gene>
<accession>A0A1D2MAQ2</accession>
<sequence length="652" mass="70754">MKIFITLLLGFGAVQGQFGVPPFSWGGGNRPPGPNGYGKPPGPPGRPGPPGGYNRPDGPGSGPPPMGYPPRGDGPVGNAYSDDPVPPHPESSYDPQRLPSKLPIEAPNGVVEIYNRVVDDLIGILKTDFKRRDLDPMPVVIRSTPPGPVRVPGYLQKRPFRRPGAALYRSSVSSSGMDLKLPSTQKISPPKIKRTRRTASGESRFGDNRPAVEGVNRGLGKLNKGPIEDDEKEILETTSSTTTPAPTTSTAAPETSSTTTTEAAADENDNINISISQERSSEEDAFMKARSDEFFPDTEDEETESRERKDVTNKKKGSESEEEPEEEGKIEDEKEVESLMQMYHSQNSKDKGKYSGKKKNKDASKPVVVDPAASEEEPEGEAEAETETETEPEAAPKASEKKDDGSGEKLKSGIIQSEESEDDEDDDDDAEGRDDQPEDEFSAEPGTGGGQRPNGGYYPSGGPPAVPAKPNAILSGLSNIKRVTDVQVSVDARSAVITSRLLVGPIEVVINDSSEPMERNVKARIPELEAELLLMERHGVVFLQRFTLDRAYGQDVEISVPKSKKEKKNSKGPGGLPPPQDPNHPINVEARRQTKMAAHISMEVVKLLRSGNLRANLMRTATSAMSKLKLPIKKTKSKKKSKKDKEKKESKE</sequence>
<feature type="region of interest" description="Disordered" evidence="1">
    <location>
        <begin position="620"/>
        <end position="652"/>
    </location>
</feature>
<feature type="region of interest" description="Disordered" evidence="1">
    <location>
        <begin position="168"/>
        <end position="464"/>
    </location>
</feature>
<feature type="compositionally biased region" description="Basic and acidic residues" evidence="1">
    <location>
        <begin position="305"/>
        <end position="319"/>
    </location>
</feature>
<feature type="region of interest" description="Disordered" evidence="1">
    <location>
        <begin position="559"/>
        <end position="586"/>
    </location>
</feature>
<protein>
    <submittedName>
        <fullName evidence="3">Uncharacterized protein</fullName>
    </submittedName>
</protein>
<feature type="region of interest" description="Disordered" evidence="1">
    <location>
        <begin position="24"/>
        <end position="101"/>
    </location>
</feature>
<dbReference type="EMBL" id="LJIJ01002191">
    <property type="protein sequence ID" value="ODM90060.1"/>
    <property type="molecule type" value="Genomic_DNA"/>
</dbReference>
<feature type="compositionally biased region" description="Basic residues" evidence="1">
    <location>
        <begin position="630"/>
        <end position="642"/>
    </location>
</feature>